<evidence type="ECO:0000313" key="4">
    <source>
        <dbReference type="Proteomes" id="UP000184031"/>
    </source>
</evidence>
<dbReference type="RefSeq" id="WP_083569627.1">
    <property type="nucleotide sequence ID" value="NZ_FOKU01000007.1"/>
</dbReference>
<proteinExistence type="predicted"/>
<dbReference type="STRING" id="1055723.SAMN05216293_1795"/>
<dbReference type="EMBL" id="FOKU01000007">
    <property type="protein sequence ID" value="SFC23004.1"/>
    <property type="molecule type" value="Genomic_DNA"/>
</dbReference>
<dbReference type="PROSITE" id="PS51257">
    <property type="entry name" value="PROKAR_LIPOPROTEIN"/>
    <property type="match status" value="1"/>
</dbReference>
<comment type="caution">
    <text evidence="3">The sequence shown here is derived from an EMBL/GenBank/DDBJ whole genome shotgun (WGS) entry which is preliminary data.</text>
</comment>
<accession>A0A1M6UW00</accession>
<keyword evidence="5" id="KW-1185">Reference proteome</keyword>
<organism evidence="3 4">
    <name type="scientific">Flagellimonas taeanensis</name>
    <dbReference type="NCBI Taxonomy" id="1005926"/>
    <lineage>
        <taxon>Bacteria</taxon>
        <taxon>Pseudomonadati</taxon>
        <taxon>Bacteroidota</taxon>
        <taxon>Flavobacteriia</taxon>
        <taxon>Flavobacteriales</taxon>
        <taxon>Flavobacteriaceae</taxon>
        <taxon>Flagellimonas</taxon>
    </lineage>
</organism>
<name>A0A1M6UW00_9FLAO</name>
<feature type="chain" id="PRO_5009921464" evidence="1">
    <location>
        <begin position="21"/>
        <end position="252"/>
    </location>
</feature>
<keyword evidence="1" id="KW-0732">Signal</keyword>
<dbReference type="GO" id="GO:0004180">
    <property type="term" value="F:carboxypeptidase activity"/>
    <property type="evidence" value="ECO:0007669"/>
    <property type="project" value="UniProtKB-KW"/>
</dbReference>
<evidence type="ECO:0000313" key="5">
    <source>
        <dbReference type="Proteomes" id="UP000198940"/>
    </source>
</evidence>
<dbReference type="Proteomes" id="UP000198940">
    <property type="component" value="Unassembled WGS sequence"/>
</dbReference>
<dbReference type="InterPro" id="IPR008969">
    <property type="entry name" value="CarboxyPept-like_regulatory"/>
</dbReference>
<evidence type="ECO:0000313" key="3">
    <source>
        <dbReference type="EMBL" id="SHK73313.1"/>
    </source>
</evidence>
<keyword evidence="3" id="KW-0378">Hydrolase</keyword>
<sequence>MRTHIFIYALLILGISCSNSDDGPNEGTSGNDSGYVYGKVTDTEGNPLSGVTIYIDNSIFYNSGITATTKADGTYKVNTPQGAWKAYAELSTIYNGTTYHIDLHPTKPEGFPGTEINERNFIWRTVGENPLNPGTYYGGLVKIFKDPNSDIYDYQNIEFTFTPVGDLIDGSSGSVVIRTCGAPGTDFYQLIHNVPIGRYRITAKYLTTGETLKLRDDYFTNDPYEPEIVMDFFGASSGANCENCMYIAFSEL</sequence>
<dbReference type="Proteomes" id="UP000184031">
    <property type="component" value="Unassembled WGS sequence"/>
</dbReference>
<keyword evidence="3" id="KW-0121">Carboxypeptidase</keyword>
<protein>
    <submittedName>
        <fullName evidence="3">Carboxypeptidase regulatory-like domain-containing protein</fullName>
    </submittedName>
</protein>
<reference evidence="3 4" key="1">
    <citation type="submission" date="2016-11" db="EMBL/GenBank/DDBJ databases">
        <authorList>
            <person name="Varghese N."/>
            <person name="Submissions S."/>
        </authorList>
    </citation>
    <scope>NUCLEOTIDE SEQUENCE [LARGE SCALE GENOMIC DNA]</scope>
    <source>
        <strain evidence="3 4">CGMCC 1.12174</strain>
        <strain evidence="2 5">DSM 26351</strain>
    </source>
</reference>
<keyword evidence="3" id="KW-0645">Protease</keyword>
<dbReference type="SUPFAM" id="SSF49464">
    <property type="entry name" value="Carboxypeptidase regulatory domain-like"/>
    <property type="match status" value="1"/>
</dbReference>
<dbReference type="Gene3D" id="2.60.40.1120">
    <property type="entry name" value="Carboxypeptidase-like, regulatory domain"/>
    <property type="match status" value="1"/>
</dbReference>
<evidence type="ECO:0000256" key="1">
    <source>
        <dbReference type="SAM" id="SignalP"/>
    </source>
</evidence>
<evidence type="ECO:0000313" key="2">
    <source>
        <dbReference type="EMBL" id="SFC23004.1"/>
    </source>
</evidence>
<dbReference type="AlphaFoldDB" id="A0A1M6UW00"/>
<gene>
    <name evidence="2" type="ORF">SAMN04487891_107210</name>
    <name evidence="3" type="ORF">SAMN05216293_1795</name>
</gene>
<dbReference type="EMBL" id="FRAT01000004">
    <property type="protein sequence ID" value="SHK73313.1"/>
    <property type="molecule type" value="Genomic_DNA"/>
</dbReference>
<feature type="signal peptide" evidence="1">
    <location>
        <begin position="1"/>
        <end position="20"/>
    </location>
</feature>